<dbReference type="PANTHER" id="PTHR43767">
    <property type="entry name" value="LONG-CHAIN-FATTY-ACID--COA LIGASE"/>
    <property type="match status" value="1"/>
</dbReference>
<dbReference type="InterPro" id="IPR000873">
    <property type="entry name" value="AMP-dep_synth/lig_dom"/>
</dbReference>
<dbReference type="InterPro" id="IPR025110">
    <property type="entry name" value="AMP-bd_C"/>
</dbReference>
<dbReference type="PANTHER" id="PTHR43767:SF1">
    <property type="entry name" value="NONRIBOSOMAL PEPTIDE SYNTHASE PES1 (EUROFUNG)-RELATED"/>
    <property type="match status" value="1"/>
</dbReference>
<accession>A0A367PCV1</accession>
<evidence type="ECO:0000259" key="1">
    <source>
        <dbReference type="Pfam" id="PF00501"/>
    </source>
</evidence>
<evidence type="ECO:0000313" key="4">
    <source>
        <dbReference type="Proteomes" id="UP000253501"/>
    </source>
</evidence>
<name>A0A367PCV1_CUPNE</name>
<protein>
    <submittedName>
        <fullName evidence="3">Acyl-CoA synthetase</fullName>
    </submittedName>
</protein>
<comment type="caution">
    <text evidence="3">The sequence shown here is derived from an EMBL/GenBank/DDBJ whole genome shotgun (WGS) entry which is preliminary data.</text>
</comment>
<dbReference type="EMBL" id="QDHA01000066">
    <property type="protein sequence ID" value="RCJ05711.1"/>
    <property type="molecule type" value="Genomic_DNA"/>
</dbReference>
<evidence type="ECO:0000313" key="3">
    <source>
        <dbReference type="EMBL" id="RCJ05711.1"/>
    </source>
</evidence>
<dbReference type="Pfam" id="PF00501">
    <property type="entry name" value="AMP-binding"/>
    <property type="match status" value="1"/>
</dbReference>
<dbReference type="GO" id="GO:0016878">
    <property type="term" value="F:acid-thiol ligase activity"/>
    <property type="evidence" value="ECO:0007669"/>
    <property type="project" value="UniProtKB-ARBA"/>
</dbReference>
<dbReference type="Pfam" id="PF13193">
    <property type="entry name" value="AMP-binding_C"/>
    <property type="match status" value="1"/>
</dbReference>
<sequence length="642" mass="68156">MPDNTNDRGTRTGGIRTQADIDDFERTPWQEKLPAQNTYELLCRACDSHPDQTALRFVMTGEADAPEFVVDYATLKARVTQAANAFHRAGITTGTAVALLLPNLPQTHYALLGAQAAGIASPINPMLEVDYIAAIVNETGAQALVACAPVSDSTLWDKAVAVADRCPSVRTLFVVSAAPYLPAAARARVDAAFDTASRPCRADVKMVGFDQALAAEPSVTLVSKRRIQATDICSHFHTGGTTGLPKVATHTHLNEAFVASMLKALIPSPNTILCGLPLFHVNGAMITGLAAFHAGWEVVMLTPAGYRGQAVMPNFWKLVERFRATSFSGVPTIYAALADLPRDGADIASLRFAFCGAAPLPAEVARRFEAAAGIPLYEGYGLTEGACVSALNPPQGERRLGTVGLRLPHQAIGVWKVDGSGHATEPCAPGETGVIGINGPNVFPGYLREYDNRGIWLDPGWLNTGDLGHLDADGYLHLTGRAKELIIRGGHNIDPAMIEDALLQHPAVAMAAAVGQPDAHSGELPVAYVALKPGFTAVADELLAAARNLVPERAAVPVRIDILQEMPLTSVGKVARAELRMRAAGQVFREILAQAGTAASVRVAPDIRRGTVAFVQCSAADMARVQDLLGRFPFPLDFNCPV</sequence>
<dbReference type="Gene3D" id="3.40.50.12780">
    <property type="entry name" value="N-terminal domain of ligase-like"/>
    <property type="match status" value="1"/>
</dbReference>
<evidence type="ECO:0000259" key="2">
    <source>
        <dbReference type="Pfam" id="PF13193"/>
    </source>
</evidence>
<dbReference type="NCBIfam" id="NF005714">
    <property type="entry name" value="PRK07529.1"/>
    <property type="match status" value="1"/>
</dbReference>
<dbReference type="InterPro" id="IPR045851">
    <property type="entry name" value="AMP-bd_C_sf"/>
</dbReference>
<dbReference type="SUPFAM" id="SSF56801">
    <property type="entry name" value="Acetyl-CoA synthetase-like"/>
    <property type="match status" value="1"/>
</dbReference>
<dbReference type="Proteomes" id="UP000253501">
    <property type="component" value="Unassembled WGS sequence"/>
</dbReference>
<organism evidence="3 4">
    <name type="scientific">Cupriavidus necator</name>
    <name type="common">Alcaligenes eutrophus</name>
    <name type="synonym">Ralstonia eutropha</name>
    <dbReference type="NCBI Taxonomy" id="106590"/>
    <lineage>
        <taxon>Bacteria</taxon>
        <taxon>Pseudomonadati</taxon>
        <taxon>Pseudomonadota</taxon>
        <taxon>Betaproteobacteria</taxon>
        <taxon>Burkholderiales</taxon>
        <taxon>Burkholderiaceae</taxon>
        <taxon>Cupriavidus</taxon>
    </lineage>
</organism>
<dbReference type="AlphaFoldDB" id="A0A367PCV1"/>
<dbReference type="InterPro" id="IPR042099">
    <property type="entry name" value="ANL_N_sf"/>
</dbReference>
<dbReference type="RefSeq" id="WP_114134266.1">
    <property type="nucleotide sequence ID" value="NZ_CP068435.1"/>
</dbReference>
<feature type="domain" description="AMP-binding enzyme C-terminal" evidence="2">
    <location>
        <begin position="498"/>
        <end position="573"/>
    </location>
</feature>
<dbReference type="InterPro" id="IPR050237">
    <property type="entry name" value="ATP-dep_AMP-bd_enzyme"/>
</dbReference>
<feature type="domain" description="AMP-dependent synthetase/ligase" evidence="1">
    <location>
        <begin position="44"/>
        <end position="447"/>
    </location>
</feature>
<gene>
    <name evidence="3" type="ORF">DDK22_25100</name>
</gene>
<proteinExistence type="predicted"/>
<reference evidence="3 4" key="1">
    <citation type="submission" date="2018-04" db="EMBL/GenBank/DDBJ databases">
        <title>Cupriavidus necator CR12 genome sequencing and assembly.</title>
        <authorList>
            <person name="Ben Fekih I."/>
            <person name="Mazhar H.S."/>
            <person name="Bello S.K."/>
            <person name="Rensing C."/>
        </authorList>
    </citation>
    <scope>NUCLEOTIDE SEQUENCE [LARGE SCALE GENOMIC DNA]</scope>
    <source>
        <strain evidence="3 4">CR12</strain>
    </source>
</reference>
<dbReference type="Gene3D" id="3.30.300.30">
    <property type="match status" value="1"/>
</dbReference>